<feature type="binding site" evidence="13">
    <location>
        <begin position="45"/>
        <end position="51"/>
    </location>
    <ligand>
        <name>substrate</name>
    </ligand>
</feature>
<dbReference type="FunFam" id="3.40.140.10:FF:000008">
    <property type="entry name" value="Cytidine deaminase"/>
    <property type="match status" value="1"/>
</dbReference>
<feature type="domain" description="CMP/dCMP-type deaminase" evidence="16">
    <location>
        <begin position="4"/>
        <end position="133"/>
    </location>
</feature>
<keyword evidence="8 14" id="KW-0862">Zinc</keyword>
<dbReference type="Gene3D" id="3.40.140.10">
    <property type="entry name" value="Cytidine Deaminase, domain 2"/>
    <property type="match status" value="1"/>
</dbReference>
<protein>
    <recommendedName>
        <fullName evidence="5 15">Cytidine deaminase</fullName>
        <ecNumber evidence="4 15">3.5.4.5</ecNumber>
    </recommendedName>
    <alternativeName>
        <fullName evidence="9 15">Cytidine aminohydrolase</fullName>
    </alternativeName>
</protein>
<feature type="active site" description="Proton donor" evidence="12">
    <location>
        <position position="58"/>
    </location>
</feature>
<accession>A0A149QFZ7</accession>
<dbReference type="CDD" id="cd01283">
    <property type="entry name" value="cytidine_deaminase"/>
    <property type="match status" value="1"/>
</dbReference>
<dbReference type="PANTHER" id="PTHR11644:SF2">
    <property type="entry name" value="CYTIDINE DEAMINASE"/>
    <property type="match status" value="1"/>
</dbReference>
<dbReference type="EC" id="3.5.4.5" evidence="4 15"/>
<evidence type="ECO:0000256" key="15">
    <source>
        <dbReference type="RuleBase" id="RU364006"/>
    </source>
</evidence>
<comment type="catalytic activity">
    <reaction evidence="11 15">
        <text>cytidine + H2O + H(+) = uridine + NH4(+)</text>
        <dbReference type="Rhea" id="RHEA:16069"/>
        <dbReference type="ChEBI" id="CHEBI:15377"/>
        <dbReference type="ChEBI" id="CHEBI:15378"/>
        <dbReference type="ChEBI" id="CHEBI:16704"/>
        <dbReference type="ChEBI" id="CHEBI:17562"/>
        <dbReference type="ChEBI" id="CHEBI:28938"/>
        <dbReference type="EC" id="3.5.4.5"/>
    </reaction>
</comment>
<dbReference type="GO" id="GO:0055086">
    <property type="term" value="P:nucleobase-containing small molecule metabolic process"/>
    <property type="evidence" value="ECO:0007669"/>
    <property type="project" value="UniProtKB-ARBA"/>
</dbReference>
<dbReference type="PANTHER" id="PTHR11644">
    <property type="entry name" value="CYTIDINE DEAMINASE"/>
    <property type="match status" value="1"/>
</dbReference>
<evidence type="ECO:0000256" key="13">
    <source>
        <dbReference type="PIRSR" id="PIRSR606262-2"/>
    </source>
</evidence>
<dbReference type="InterPro" id="IPR006262">
    <property type="entry name" value="Cyt_deam_tetra"/>
</dbReference>
<keyword evidence="6 14" id="KW-0479">Metal-binding</keyword>
<feature type="binding site" evidence="14">
    <location>
        <position position="90"/>
    </location>
    <ligand>
        <name>Zn(2+)</name>
        <dbReference type="ChEBI" id="CHEBI:29105"/>
        <note>catalytic</note>
    </ligand>
</feature>
<feature type="binding site" evidence="14">
    <location>
        <position position="93"/>
    </location>
    <ligand>
        <name>Zn(2+)</name>
        <dbReference type="ChEBI" id="CHEBI:29105"/>
        <note>catalytic</note>
    </ligand>
</feature>
<organism evidence="17 18">
    <name type="scientific">Acetobacter cerevisiae</name>
    <dbReference type="NCBI Taxonomy" id="178900"/>
    <lineage>
        <taxon>Bacteria</taxon>
        <taxon>Pseudomonadati</taxon>
        <taxon>Pseudomonadota</taxon>
        <taxon>Alphaproteobacteria</taxon>
        <taxon>Acetobacterales</taxon>
        <taxon>Acetobacteraceae</taxon>
        <taxon>Acetobacter</taxon>
    </lineage>
</organism>
<dbReference type="NCBIfam" id="NF004064">
    <property type="entry name" value="PRK05578.1"/>
    <property type="match status" value="1"/>
</dbReference>
<dbReference type="SUPFAM" id="SSF53927">
    <property type="entry name" value="Cytidine deaminase-like"/>
    <property type="match status" value="1"/>
</dbReference>
<dbReference type="GO" id="GO:0005829">
    <property type="term" value="C:cytosol"/>
    <property type="evidence" value="ECO:0007669"/>
    <property type="project" value="TreeGrafter"/>
</dbReference>
<name>A0A149QFZ7_9PROT</name>
<comment type="caution">
    <text evidence="17">The sequence shown here is derived from an EMBL/GenBank/DDBJ whole genome shotgun (WGS) entry which is preliminary data.</text>
</comment>
<evidence type="ECO:0000256" key="3">
    <source>
        <dbReference type="ARBA" id="ARBA00006576"/>
    </source>
</evidence>
<evidence type="ECO:0000313" key="17">
    <source>
        <dbReference type="EMBL" id="KXU96235.1"/>
    </source>
</evidence>
<dbReference type="InterPro" id="IPR002125">
    <property type="entry name" value="CMP_dCMP_dom"/>
</dbReference>
<evidence type="ECO:0000256" key="2">
    <source>
        <dbReference type="ARBA" id="ARBA00003949"/>
    </source>
</evidence>
<evidence type="ECO:0000256" key="14">
    <source>
        <dbReference type="PIRSR" id="PIRSR606262-3"/>
    </source>
</evidence>
<sequence>MDEKTVATLTQKALAARSNAYAPYSRFLVGAALITEDGQVFSGCNVENAAYPEGVCAEAGAISAMIAAGGSRKIATIMVAGKGPAPCLPCGGCRQKIREFATQRTCVLVVDENGTELFKDDLHALLPHSFGPENLETGSDKNPA</sequence>
<evidence type="ECO:0000256" key="11">
    <source>
        <dbReference type="ARBA" id="ARBA00049558"/>
    </source>
</evidence>
<evidence type="ECO:0000256" key="10">
    <source>
        <dbReference type="ARBA" id="ARBA00049252"/>
    </source>
</evidence>
<keyword evidence="7 15" id="KW-0378">Hydrolase</keyword>
<dbReference type="RefSeq" id="WP_062248712.1">
    <property type="nucleotide sequence ID" value="NZ_LHZA01000129.1"/>
</dbReference>
<evidence type="ECO:0000259" key="16">
    <source>
        <dbReference type="PROSITE" id="PS51747"/>
    </source>
</evidence>
<evidence type="ECO:0000256" key="8">
    <source>
        <dbReference type="ARBA" id="ARBA00022833"/>
    </source>
</evidence>
<dbReference type="InterPro" id="IPR050202">
    <property type="entry name" value="Cyt/Deoxycyt_deaminase"/>
</dbReference>
<evidence type="ECO:0000256" key="9">
    <source>
        <dbReference type="ARBA" id="ARBA00032005"/>
    </source>
</evidence>
<feature type="binding site" evidence="14">
    <location>
        <position position="56"/>
    </location>
    <ligand>
        <name>Zn(2+)</name>
        <dbReference type="ChEBI" id="CHEBI:29105"/>
        <note>catalytic</note>
    </ligand>
</feature>
<dbReference type="AlphaFoldDB" id="A0A149QFZ7"/>
<evidence type="ECO:0000256" key="6">
    <source>
        <dbReference type="ARBA" id="ARBA00022723"/>
    </source>
</evidence>
<gene>
    <name evidence="17" type="ORF">AD928_04920</name>
</gene>
<comment type="function">
    <text evidence="2 15">This enzyme scavenges exogenous and endogenous cytidine and 2'-deoxycytidine for UMP synthesis.</text>
</comment>
<evidence type="ECO:0000256" key="5">
    <source>
        <dbReference type="ARBA" id="ARBA00018266"/>
    </source>
</evidence>
<comment type="similarity">
    <text evidence="3 15">Belongs to the cytidine and deoxycytidylate deaminase family.</text>
</comment>
<evidence type="ECO:0000313" key="18">
    <source>
        <dbReference type="Proteomes" id="UP000075473"/>
    </source>
</evidence>
<evidence type="ECO:0000256" key="4">
    <source>
        <dbReference type="ARBA" id="ARBA00012783"/>
    </source>
</evidence>
<reference evidence="17 18" key="1">
    <citation type="submission" date="2015-06" db="EMBL/GenBank/DDBJ databases">
        <title>Improved classification and identification of acetic acid bacteria using matrix-assisted laser desorption/ionization time-of-flight mass spectrometry; Gluconobacter nephelii and Gluconobacter uchimurae are later heterotypic synonyms of Gluconobacter japonicus and Gluconobacter oxydans, respectively.</title>
        <authorList>
            <person name="Li L."/>
            <person name="Cleenwerck I."/>
            <person name="De Vuyst L."/>
            <person name="Vandamme P."/>
        </authorList>
    </citation>
    <scope>NUCLEOTIDE SEQUENCE [LARGE SCALE GENOMIC DNA]</scope>
    <source>
        <strain evidence="17 18">LMG 1625</strain>
    </source>
</reference>
<proteinExistence type="inferred from homology"/>
<dbReference type="GO" id="GO:0004126">
    <property type="term" value="F:cytidine deaminase activity"/>
    <property type="evidence" value="ECO:0007669"/>
    <property type="project" value="UniProtKB-UniRule"/>
</dbReference>
<dbReference type="InterPro" id="IPR016193">
    <property type="entry name" value="Cytidine_deaminase-like"/>
</dbReference>
<dbReference type="PROSITE" id="PS00903">
    <property type="entry name" value="CYT_DCMP_DEAMINASES_1"/>
    <property type="match status" value="1"/>
</dbReference>
<comment type="cofactor">
    <cofactor evidence="1 14 15">
        <name>Zn(2+)</name>
        <dbReference type="ChEBI" id="CHEBI:29105"/>
    </cofactor>
</comment>
<dbReference type="PATRIC" id="fig|178900.5.peg.2146"/>
<evidence type="ECO:0000256" key="7">
    <source>
        <dbReference type="ARBA" id="ARBA00022801"/>
    </source>
</evidence>
<evidence type="ECO:0000256" key="12">
    <source>
        <dbReference type="PIRSR" id="PIRSR606262-1"/>
    </source>
</evidence>
<dbReference type="EMBL" id="LHZA01000129">
    <property type="protein sequence ID" value="KXU96235.1"/>
    <property type="molecule type" value="Genomic_DNA"/>
</dbReference>
<dbReference type="PROSITE" id="PS51747">
    <property type="entry name" value="CYT_DCMP_DEAMINASES_2"/>
    <property type="match status" value="1"/>
</dbReference>
<dbReference type="GO" id="GO:0042802">
    <property type="term" value="F:identical protein binding"/>
    <property type="evidence" value="ECO:0007669"/>
    <property type="project" value="UniProtKB-ARBA"/>
</dbReference>
<dbReference type="Proteomes" id="UP000075473">
    <property type="component" value="Unassembled WGS sequence"/>
</dbReference>
<dbReference type="GO" id="GO:0072527">
    <property type="term" value="P:pyrimidine-containing compound metabolic process"/>
    <property type="evidence" value="ECO:0007669"/>
    <property type="project" value="UniProtKB-ARBA"/>
</dbReference>
<dbReference type="GO" id="GO:0008270">
    <property type="term" value="F:zinc ion binding"/>
    <property type="evidence" value="ECO:0007669"/>
    <property type="project" value="UniProtKB-UniRule"/>
</dbReference>
<dbReference type="NCBIfam" id="TIGR01354">
    <property type="entry name" value="cyt_deam_tetra"/>
    <property type="match status" value="1"/>
</dbReference>
<dbReference type="InterPro" id="IPR016192">
    <property type="entry name" value="APOBEC/CMP_deaminase_Zn-bd"/>
</dbReference>
<dbReference type="Pfam" id="PF00383">
    <property type="entry name" value="dCMP_cyt_deam_1"/>
    <property type="match status" value="1"/>
</dbReference>
<comment type="catalytic activity">
    <reaction evidence="10 15">
        <text>2'-deoxycytidine + H2O + H(+) = 2'-deoxyuridine + NH4(+)</text>
        <dbReference type="Rhea" id="RHEA:13433"/>
        <dbReference type="ChEBI" id="CHEBI:15377"/>
        <dbReference type="ChEBI" id="CHEBI:15378"/>
        <dbReference type="ChEBI" id="CHEBI:15698"/>
        <dbReference type="ChEBI" id="CHEBI:16450"/>
        <dbReference type="ChEBI" id="CHEBI:28938"/>
        <dbReference type="EC" id="3.5.4.5"/>
    </reaction>
</comment>
<evidence type="ECO:0000256" key="1">
    <source>
        <dbReference type="ARBA" id="ARBA00001947"/>
    </source>
</evidence>